<dbReference type="Proteomes" id="UP000589521">
    <property type="component" value="Unassembled WGS sequence"/>
</dbReference>
<keyword evidence="1" id="KW-0472">Membrane</keyword>
<evidence type="ECO:0000313" key="2">
    <source>
        <dbReference type="EMBL" id="NYS96595.1"/>
    </source>
</evidence>
<reference evidence="2 3" key="1">
    <citation type="submission" date="2020-07" db="EMBL/GenBank/DDBJ databases">
        <title>MOT database genomes.</title>
        <authorList>
            <person name="Joseph S."/>
            <person name="Aduse-Opoku J."/>
            <person name="Hashim A."/>
            <person name="Wade W."/>
            <person name="Curtis M."/>
        </authorList>
    </citation>
    <scope>NUCLEOTIDE SEQUENCE [LARGE SCALE GENOMIC DNA]</scope>
    <source>
        <strain evidence="2 3">STR</strain>
    </source>
</reference>
<evidence type="ECO:0000256" key="1">
    <source>
        <dbReference type="SAM" id="Phobius"/>
    </source>
</evidence>
<dbReference type="RefSeq" id="WP_179925316.1">
    <property type="nucleotide sequence ID" value="NZ_JACBXX010000125.1"/>
</dbReference>
<evidence type="ECO:0000313" key="3">
    <source>
        <dbReference type="Proteomes" id="UP000589521"/>
    </source>
</evidence>
<gene>
    <name evidence="2" type="ORF">HZY94_05315</name>
</gene>
<feature type="transmembrane region" description="Helical" evidence="1">
    <location>
        <begin position="12"/>
        <end position="31"/>
    </location>
</feature>
<dbReference type="InterPro" id="IPR031612">
    <property type="entry name" value="Phage_holin_Dp1"/>
</dbReference>
<protein>
    <submittedName>
        <fullName evidence="2">Holin</fullName>
    </submittedName>
</protein>
<comment type="caution">
    <text evidence="2">The sequence shown here is derived from an EMBL/GenBank/DDBJ whole genome shotgun (WGS) entry which is preliminary data.</text>
</comment>
<proteinExistence type="predicted"/>
<name>A0A7Z0M648_9STRE</name>
<sequence>MKLNDDWYQAIKWLVLIFLPALNTLIFVIGGELGYDLSTLNNILTAVSAFLGTVVGVSTLDYYRKEGQNGNSNGRG</sequence>
<dbReference type="EMBL" id="JACBXX010000125">
    <property type="protein sequence ID" value="NYS96595.1"/>
    <property type="molecule type" value="Genomic_DNA"/>
</dbReference>
<dbReference type="Pfam" id="PF16938">
    <property type="entry name" value="Phage_holin_Dp1"/>
    <property type="match status" value="1"/>
</dbReference>
<organism evidence="2 3">
    <name type="scientific">Streptococcus danieliae</name>
    <dbReference type="NCBI Taxonomy" id="747656"/>
    <lineage>
        <taxon>Bacteria</taxon>
        <taxon>Bacillati</taxon>
        <taxon>Bacillota</taxon>
        <taxon>Bacilli</taxon>
        <taxon>Lactobacillales</taxon>
        <taxon>Streptococcaceae</taxon>
        <taxon>Streptococcus</taxon>
    </lineage>
</organism>
<keyword evidence="1" id="KW-0812">Transmembrane</keyword>
<dbReference type="AlphaFoldDB" id="A0A7Z0M648"/>
<feature type="transmembrane region" description="Helical" evidence="1">
    <location>
        <begin position="43"/>
        <end position="63"/>
    </location>
</feature>
<keyword evidence="1" id="KW-1133">Transmembrane helix</keyword>
<accession>A0A7Z0M648</accession>